<dbReference type="Pfam" id="PF01979">
    <property type="entry name" value="Amidohydro_1"/>
    <property type="match status" value="1"/>
</dbReference>
<comment type="caution">
    <text evidence="6">The sequence shown here is derived from an EMBL/GenBank/DDBJ whole genome shotgun (WGS) entry which is preliminary data.</text>
</comment>
<proteinExistence type="predicted"/>
<keyword evidence="2" id="KW-0479">Metal-binding</keyword>
<dbReference type="Proteomes" id="UP000291933">
    <property type="component" value="Unassembled WGS sequence"/>
</dbReference>
<dbReference type="EMBL" id="SDMR01000005">
    <property type="protein sequence ID" value="TBT95403.1"/>
    <property type="molecule type" value="Genomic_DNA"/>
</dbReference>
<dbReference type="GO" id="GO:0008892">
    <property type="term" value="F:guanine deaminase activity"/>
    <property type="evidence" value="ECO:0007669"/>
    <property type="project" value="UniProtKB-EC"/>
</dbReference>
<dbReference type="OrthoDB" id="3204583at2"/>
<dbReference type="RefSeq" id="WP_131171699.1">
    <property type="nucleotide sequence ID" value="NZ_FXTL01000019.1"/>
</dbReference>
<dbReference type="InterPro" id="IPR032466">
    <property type="entry name" value="Metal_Hydrolase"/>
</dbReference>
<dbReference type="GO" id="GO:0005829">
    <property type="term" value="C:cytosol"/>
    <property type="evidence" value="ECO:0007669"/>
    <property type="project" value="TreeGrafter"/>
</dbReference>
<evidence type="ECO:0000256" key="1">
    <source>
        <dbReference type="ARBA" id="ARBA00001947"/>
    </source>
</evidence>
<dbReference type="Gene3D" id="2.30.40.10">
    <property type="entry name" value="Urease, subunit C, domain 1"/>
    <property type="match status" value="1"/>
</dbReference>
<keyword evidence="7" id="KW-1185">Reference proteome</keyword>
<dbReference type="PANTHER" id="PTHR11271">
    <property type="entry name" value="GUANINE DEAMINASE"/>
    <property type="match status" value="1"/>
</dbReference>
<dbReference type="PANTHER" id="PTHR11271:SF6">
    <property type="entry name" value="GUANINE DEAMINASE"/>
    <property type="match status" value="1"/>
</dbReference>
<evidence type="ECO:0000256" key="2">
    <source>
        <dbReference type="ARBA" id="ARBA00022723"/>
    </source>
</evidence>
<dbReference type="GO" id="GO:0008270">
    <property type="term" value="F:zinc ion binding"/>
    <property type="evidence" value="ECO:0007669"/>
    <property type="project" value="TreeGrafter"/>
</dbReference>
<dbReference type="GO" id="GO:0046098">
    <property type="term" value="P:guanine metabolic process"/>
    <property type="evidence" value="ECO:0007669"/>
    <property type="project" value="TreeGrafter"/>
</dbReference>
<feature type="domain" description="Amidohydrolase-related" evidence="5">
    <location>
        <begin position="61"/>
        <end position="421"/>
    </location>
</feature>
<evidence type="ECO:0000259" key="5">
    <source>
        <dbReference type="Pfam" id="PF01979"/>
    </source>
</evidence>
<keyword evidence="4" id="KW-0862">Zinc</keyword>
<sequence>MTIYRGTFVDCPDDPFAGGALRTLTEGAIVVRDGVIVARGPWDVTVADFPDEPRVELTGGLVVPGFVDTHVHYPQLRVIGALGRPLLEWLDKRALPEEMRLADDDYAAEIALEFVGSLVRAGTTSALVFGSHFPGAVDQLFAAAEASGLRIASGLVVSDGVLPEPLLTTAERSLADALGLAERWHGRGRLRYAVTPRFSLSCSDALLAACAETRAAVPGSLFTSHVNENVAEIRQVEAQFGTDYVGTYDRHGLLDQRSVLAHNVHPTDAELAVLASRGSAVAHCPCSNSALGSGMFPLRRHVEAGVRFALGTDVGAGVSFSLLREGLQAAFMQLLMGAEGLRLNAAPLLWLATKAGASALGLSDAGDLSVGQQFDAVWLSPVEGTTLDIALRNAADEGDAVSKVFALGGSSDVRRVWVGGGEVWNRRH</sequence>
<dbReference type="SUPFAM" id="SSF51338">
    <property type="entry name" value="Composite domain of metallo-dependent hydrolases"/>
    <property type="match status" value="1"/>
</dbReference>
<evidence type="ECO:0000313" key="7">
    <source>
        <dbReference type="Proteomes" id="UP000291933"/>
    </source>
</evidence>
<organism evidence="6 7">
    <name type="scientific">Propioniciclava tarda</name>
    <dbReference type="NCBI Taxonomy" id="433330"/>
    <lineage>
        <taxon>Bacteria</taxon>
        <taxon>Bacillati</taxon>
        <taxon>Actinomycetota</taxon>
        <taxon>Actinomycetes</taxon>
        <taxon>Propionibacteriales</taxon>
        <taxon>Propionibacteriaceae</taxon>
        <taxon>Propioniciclava</taxon>
    </lineage>
</organism>
<dbReference type="SUPFAM" id="SSF51556">
    <property type="entry name" value="Metallo-dependent hydrolases"/>
    <property type="match status" value="1"/>
</dbReference>
<protein>
    <submittedName>
        <fullName evidence="6">Guanine deaminase</fullName>
        <ecNumber evidence="6">3.5.4.3</ecNumber>
    </submittedName>
</protein>
<dbReference type="InterPro" id="IPR051607">
    <property type="entry name" value="Metallo-dep_hydrolases"/>
</dbReference>
<dbReference type="AlphaFoldDB" id="A0A4Q9KLP9"/>
<dbReference type="InterPro" id="IPR011059">
    <property type="entry name" value="Metal-dep_hydrolase_composite"/>
</dbReference>
<dbReference type="EC" id="3.5.4.3" evidence="6"/>
<evidence type="ECO:0000256" key="3">
    <source>
        <dbReference type="ARBA" id="ARBA00022801"/>
    </source>
</evidence>
<dbReference type="NCBIfam" id="NF006679">
    <property type="entry name" value="PRK09228.1"/>
    <property type="match status" value="1"/>
</dbReference>
<accession>A0A4Q9KLP9</accession>
<dbReference type="Gene3D" id="3.20.20.140">
    <property type="entry name" value="Metal-dependent hydrolases"/>
    <property type="match status" value="1"/>
</dbReference>
<name>A0A4Q9KLP9_PROTD</name>
<keyword evidence="3 6" id="KW-0378">Hydrolase</keyword>
<comment type="cofactor">
    <cofactor evidence="1">
        <name>Zn(2+)</name>
        <dbReference type="ChEBI" id="CHEBI:29105"/>
    </cofactor>
</comment>
<evidence type="ECO:0000313" key="6">
    <source>
        <dbReference type="EMBL" id="TBT95403.1"/>
    </source>
</evidence>
<gene>
    <name evidence="6" type="ORF">ET996_06245</name>
</gene>
<evidence type="ECO:0000256" key="4">
    <source>
        <dbReference type="ARBA" id="ARBA00022833"/>
    </source>
</evidence>
<reference evidence="6 7" key="1">
    <citation type="submission" date="2019-01" db="EMBL/GenBank/DDBJ databases">
        <title>Lactibacter flavus gen. nov., sp. nov., a novel bacterium of the family Propionibacteriaceae isolated from raw milk and dairy products.</title>
        <authorList>
            <person name="Huptas C."/>
            <person name="Wenning M."/>
            <person name="Breitenwieser F."/>
            <person name="Doll E."/>
            <person name="Von Neubeck M."/>
            <person name="Busse H.-J."/>
            <person name="Scherer S."/>
        </authorList>
    </citation>
    <scope>NUCLEOTIDE SEQUENCE [LARGE SCALE GENOMIC DNA]</scope>
    <source>
        <strain evidence="7">DSM 22130 / JCM 15804 / WR061</strain>
    </source>
</reference>
<dbReference type="InterPro" id="IPR006680">
    <property type="entry name" value="Amidohydro-rel"/>
</dbReference>